<evidence type="ECO:0008006" key="3">
    <source>
        <dbReference type="Google" id="ProtNLM"/>
    </source>
</evidence>
<dbReference type="OrthoDB" id="974347at2"/>
<sequence>MNQQHPLVKYGIAVALANHQDKINEQGLPTMESLFFELKKGITYFRLGLADDLAKKEVSFKYYDQKKADAKNYVYLAPNVITSDEKAGNTYGAIQKVLKGLEDDPLKTTNITMAIAPMAGDYLVFSSKARKGAGKMTFLDAAASLITSTTLDKPSLAYKKRERGTTKRFNIGIIPDLDIADLVTFVRIIKDIKLSAAKDYYRSKVRVETNSKGEEKNRYPIRPAIYDGNFPYAPRSSAFSKAGLLASIAELVKNAEYRKRSPYWSKIERLLDRLPQTTFYLFGYGHAETFRYDHYVVELALDKHINLYQVVEGIYRSKLFLHPDRYKEDPKESENIKKAYEKFDLFASRFLQLFNQAAFTDFFAFRAEYSPDISPLINTFFMKKHHLDPELVASAKALGAWINQQAYRLANADNEATGTIYEKKAKVLATVESSIMSSPSAADFAIRAIRDISQHSKSDAPPESSAFLEAVLAGQVDKQTAKHMLLAFSRIGTWSKKELEQDSIPSTESPDNNED</sequence>
<protein>
    <recommendedName>
        <fullName evidence="3">Type I-B CRISPR-associated protein Cas8b1/Cst1</fullName>
    </recommendedName>
</protein>
<reference evidence="1 2" key="1">
    <citation type="submission" date="2019-08" db="EMBL/GenBank/DDBJ databases">
        <title>Genome of Phaeodactylibacter luteus.</title>
        <authorList>
            <person name="Bowman J.P."/>
        </authorList>
    </citation>
    <scope>NUCLEOTIDE SEQUENCE [LARGE SCALE GENOMIC DNA]</scope>
    <source>
        <strain evidence="1 2">KCTC 42180</strain>
    </source>
</reference>
<accession>A0A5C6RKR4</accession>
<dbReference type="RefSeq" id="WP_147167819.1">
    <property type="nucleotide sequence ID" value="NZ_VOOR01000023.1"/>
</dbReference>
<name>A0A5C6RKR4_9BACT</name>
<comment type="caution">
    <text evidence="1">The sequence shown here is derived from an EMBL/GenBank/DDBJ whole genome shotgun (WGS) entry which is preliminary data.</text>
</comment>
<evidence type="ECO:0000313" key="2">
    <source>
        <dbReference type="Proteomes" id="UP000321580"/>
    </source>
</evidence>
<keyword evidence="2" id="KW-1185">Reference proteome</keyword>
<dbReference type="EMBL" id="VOOR01000023">
    <property type="protein sequence ID" value="TXB62833.1"/>
    <property type="molecule type" value="Genomic_DNA"/>
</dbReference>
<proteinExistence type="predicted"/>
<dbReference type="AlphaFoldDB" id="A0A5C6RKR4"/>
<dbReference type="Proteomes" id="UP000321580">
    <property type="component" value="Unassembled WGS sequence"/>
</dbReference>
<gene>
    <name evidence="1" type="ORF">FRY97_12205</name>
</gene>
<organism evidence="1 2">
    <name type="scientific">Phaeodactylibacter luteus</name>
    <dbReference type="NCBI Taxonomy" id="1564516"/>
    <lineage>
        <taxon>Bacteria</taxon>
        <taxon>Pseudomonadati</taxon>
        <taxon>Bacteroidota</taxon>
        <taxon>Saprospiria</taxon>
        <taxon>Saprospirales</taxon>
        <taxon>Haliscomenobacteraceae</taxon>
        <taxon>Phaeodactylibacter</taxon>
    </lineage>
</organism>
<evidence type="ECO:0000313" key="1">
    <source>
        <dbReference type="EMBL" id="TXB62833.1"/>
    </source>
</evidence>